<dbReference type="GO" id="GO:0004559">
    <property type="term" value="F:alpha-mannosidase activity"/>
    <property type="evidence" value="ECO:0007669"/>
    <property type="project" value="InterPro"/>
</dbReference>
<gene>
    <name evidence="2" type="ORF">S01H1_26635</name>
</gene>
<dbReference type="GO" id="GO:0006013">
    <property type="term" value="P:mannose metabolic process"/>
    <property type="evidence" value="ECO:0007669"/>
    <property type="project" value="InterPro"/>
</dbReference>
<dbReference type="GO" id="GO:0030246">
    <property type="term" value="F:carbohydrate binding"/>
    <property type="evidence" value="ECO:0007669"/>
    <property type="project" value="InterPro"/>
</dbReference>
<proteinExistence type="predicted"/>
<dbReference type="Pfam" id="PF07748">
    <property type="entry name" value="Glyco_hydro_38C"/>
    <property type="match status" value="1"/>
</dbReference>
<accession>X0UCV4</accession>
<feature type="non-terminal residue" evidence="2">
    <location>
        <position position="282"/>
    </location>
</feature>
<dbReference type="InterPro" id="IPR011682">
    <property type="entry name" value="Glyco_hydro_38_C"/>
</dbReference>
<evidence type="ECO:0000313" key="2">
    <source>
        <dbReference type="EMBL" id="GAF98212.1"/>
    </source>
</evidence>
<sequence length="282" mass="31515">LFDNLLTVKLDEATGAISSLQIKGIKSDLVNIQSGMGLNDYFYVAGRRPDSPQRNGQVRISVKEKGPLVASLLIESEAPGCNKLTREIRLVYGLNRVDIINTIDKKNIYLPESVHVAFPFYVPDGVMRMDVAWGLFRPEHGQLPGSNKNHFAVQRWVDVSNQEYGLTWATVDAPLVEVGNITADPTSVGWIQHLKPSQTLYSYIMNNYWETNYKASQEGPAVFRYSLKPHGPFNPTEAKRFGIERLQPLIVVPADRKQSTPSSLFKINPSAVMATSIKPSRD</sequence>
<evidence type="ECO:0000259" key="1">
    <source>
        <dbReference type="Pfam" id="PF07748"/>
    </source>
</evidence>
<dbReference type="AlphaFoldDB" id="X0UCV4"/>
<reference evidence="2" key="1">
    <citation type="journal article" date="2014" name="Front. Microbiol.">
        <title>High frequency of phylogenetically diverse reductive dehalogenase-homologous genes in deep subseafloor sedimentary metagenomes.</title>
        <authorList>
            <person name="Kawai M."/>
            <person name="Futagami T."/>
            <person name="Toyoda A."/>
            <person name="Takaki Y."/>
            <person name="Nishi S."/>
            <person name="Hori S."/>
            <person name="Arai W."/>
            <person name="Tsubouchi T."/>
            <person name="Morono Y."/>
            <person name="Uchiyama I."/>
            <person name="Ito T."/>
            <person name="Fujiyama A."/>
            <person name="Inagaki F."/>
            <person name="Takami H."/>
        </authorList>
    </citation>
    <scope>NUCLEOTIDE SEQUENCE</scope>
    <source>
        <strain evidence="2">Expedition CK06-06</strain>
    </source>
</reference>
<protein>
    <recommendedName>
        <fullName evidence="1">Glycosyl hydrolase family 38 C-terminal domain-containing protein</fullName>
    </recommendedName>
</protein>
<dbReference type="EMBL" id="BARS01016152">
    <property type="protein sequence ID" value="GAF98212.1"/>
    <property type="molecule type" value="Genomic_DNA"/>
</dbReference>
<comment type="caution">
    <text evidence="2">The sequence shown here is derived from an EMBL/GenBank/DDBJ whole genome shotgun (WGS) entry which is preliminary data.</text>
</comment>
<dbReference type="Gene3D" id="2.70.98.30">
    <property type="entry name" value="Golgi alpha-mannosidase II, domain 4"/>
    <property type="match status" value="1"/>
</dbReference>
<name>X0UCV4_9ZZZZ</name>
<feature type="non-terminal residue" evidence="2">
    <location>
        <position position="1"/>
    </location>
</feature>
<feature type="domain" description="Glycosyl hydrolase family 38 C-terminal" evidence="1">
    <location>
        <begin position="5"/>
        <end position="167"/>
    </location>
</feature>
<dbReference type="InterPro" id="IPR011013">
    <property type="entry name" value="Gal_mutarotase_sf_dom"/>
</dbReference>
<organism evidence="2">
    <name type="scientific">marine sediment metagenome</name>
    <dbReference type="NCBI Taxonomy" id="412755"/>
    <lineage>
        <taxon>unclassified sequences</taxon>
        <taxon>metagenomes</taxon>
        <taxon>ecological metagenomes</taxon>
    </lineage>
</organism>
<dbReference type="SUPFAM" id="SSF74650">
    <property type="entry name" value="Galactose mutarotase-like"/>
    <property type="match status" value="1"/>
</dbReference>